<feature type="DNA-binding region" description="H-T-H motif" evidence="4">
    <location>
        <begin position="42"/>
        <end position="61"/>
    </location>
</feature>
<dbReference type="Pfam" id="PF00440">
    <property type="entry name" value="TetR_N"/>
    <property type="match status" value="1"/>
</dbReference>
<keyword evidence="7" id="KW-1185">Reference proteome</keyword>
<dbReference type="InterPro" id="IPR001647">
    <property type="entry name" value="HTH_TetR"/>
</dbReference>
<evidence type="ECO:0000313" key="7">
    <source>
        <dbReference type="Proteomes" id="UP000237983"/>
    </source>
</evidence>
<comment type="caution">
    <text evidence="6">The sequence shown here is derived from an EMBL/GenBank/DDBJ whole genome shotgun (WGS) entry which is preliminary data.</text>
</comment>
<dbReference type="Proteomes" id="UP000237983">
    <property type="component" value="Unassembled WGS sequence"/>
</dbReference>
<gene>
    <name evidence="6" type="ORF">B0I08_10877</name>
</gene>
<evidence type="ECO:0000313" key="6">
    <source>
        <dbReference type="EMBL" id="PRY66993.1"/>
    </source>
</evidence>
<dbReference type="SUPFAM" id="SSF46689">
    <property type="entry name" value="Homeodomain-like"/>
    <property type="match status" value="1"/>
</dbReference>
<organism evidence="6 7">
    <name type="scientific">Glaciihabitans tibetensis</name>
    <dbReference type="NCBI Taxonomy" id="1266600"/>
    <lineage>
        <taxon>Bacteria</taxon>
        <taxon>Bacillati</taxon>
        <taxon>Actinomycetota</taxon>
        <taxon>Actinomycetes</taxon>
        <taxon>Micrococcales</taxon>
        <taxon>Microbacteriaceae</taxon>
        <taxon>Glaciihabitans</taxon>
    </lineage>
</organism>
<evidence type="ECO:0000256" key="1">
    <source>
        <dbReference type="ARBA" id="ARBA00023015"/>
    </source>
</evidence>
<accession>A0A2T0VA14</accession>
<dbReference type="PANTHER" id="PTHR30055">
    <property type="entry name" value="HTH-TYPE TRANSCRIPTIONAL REGULATOR RUTR"/>
    <property type="match status" value="1"/>
</dbReference>
<evidence type="ECO:0000256" key="3">
    <source>
        <dbReference type="ARBA" id="ARBA00023163"/>
    </source>
</evidence>
<sequence>MTEEARAKRVSNKRGLGINLREEIIEAAERLLAEFGPGDAVTLRAIAREAGIAAPSIYPHFADRDSILDAVVSRTFRNLAQACRDAGDAAPDGTSEVAAISVAYVRYAREFPGRYRILFERSTRNIASPPHAYTDGIQAFGVLVTALERASRETESDSSLIERDAQALFAALHGIASLRPALPGFPWQDETALIHHVVGRVLGPPTDGTDVHRHLG</sequence>
<evidence type="ECO:0000259" key="5">
    <source>
        <dbReference type="PROSITE" id="PS50977"/>
    </source>
</evidence>
<dbReference type="InterPro" id="IPR036271">
    <property type="entry name" value="Tet_transcr_reg_TetR-rel_C_sf"/>
</dbReference>
<dbReference type="Gene3D" id="1.10.357.10">
    <property type="entry name" value="Tetracycline Repressor, domain 2"/>
    <property type="match status" value="1"/>
</dbReference>
<dbReference type="AlphaFoldDB" id="A0A2T0VA14"/>
<dbReference type="SUPFAM" id="SSF48498">
    <property type="entry name" value="Tetracyclin repressor-like, C-terminal domain"/>
    <property type="match status" value="1"/>
</dbReference>
<reference evidence="6 7" key="1">
    <citation type="submission" date="2018-03" db="EMBL/GenBank/DDBJ databases">
        <title>Genomic Encyclopedia of Type Strains, Phase III (KMG-III): the genomes of soil and plant-associated and newly described type strains.</title>
        <authorList>
            <person name="Whitman W."/>
        </authorList>
    </citation>
    <scope>NUCLEOTIDE SEQUENCE [LARGE SCALE GENOMIC DNA]</scope>
    <source>
        <strain evidence="6 7">CGMCC 1.12484</strain>
    </source>
</reference>
<keyword evidence="2 4" id="KW-0238">DNA-binding</keyword>
<evidence type="ECO:0000256" key="2">
    <source>
        <dbReference type="ARBA" id="ARBA00023125"/>
    </source>
</evidence>
<dbReference type="PROSITE" id="PS50977">
    <property type="entry name" value="HTH_TETR_2"/>
    <property type="match status" value="1"/>
</dbReference>
<dbReference type="OrthoDB" id="4709704at2"/>
<name>A0A2T0VA14_9MICO</name>
<dbReference type="GO" id="GO:0003700">
    <property type="term" value="F:DNA-binding transcription factor activity"/>
    <property type="evidence" value="ECO:0007669"/>
    <property type="project" value="TreeGrafter"/>
</dbReference>
<dbReference type="Pfam" id="PF13305">
    <property type="entry name" value="TetR_C_33"/>
    <property type="match status" value="1"/>
</dbReference>
<keyword evidence="1" id="KW-0805">Transcription regulation</keyword>
<proteinExistence type="predicted"/>
<dbReference type="RefSeq" id="WP_106214093.1">
    <property type="nucleotide sequence ID" value="NZ_PVTL01000008.1"/>
</dbReference>
<keyword evidence="3" id="KW-0804">Transcription</keyword>
<dbReference type="PANTHER" id="PTHR30055:SF220">
    <property type="entry name" value="TETR-FAMILY REGULATORY PROTEIN"/>
    <property type="match status" value="1"/>
</dbReference>
<dbReference type="GO" id="GO:0000976">
    <property type="term" value="F:transcription cis-regulatory region binding"/>
    <property type="evidence" value="ECO:0007669"/>
    <property type="project" value="TreeGrafter"/>
</dbReference>
<dbReference type="EMBL" id="PVTL01000008">
    <property type="protein sequence ID" value="PRY66993.1"/>
    <property type="molecule type" value="Genomic_DNA"/>
</dbReference>
<dbReference type="InterPro" id="IPR025996">
    <property type="entry name" value="MT1864/Rv1816-like_C"/>
</dbReference>
<dbReference type="InterPro" id="IPR050109">
    <property type="entry name" value="HTH-type_TetR-like_transc_reg"/>
</dbReference>
<dbReference type="InterPro" id="IPR009057">
    <property type="entry name" value="Homeodomain-like_sf"/>
</dbReference>
<protein>
    <submittedName>
        <fullName evidence="6">TetR family transcriptional regulator</fullName>
    </submittedName>
</protein>
<evidence type="ECO:0000256" key="4">
    <source>
        <dbReference type="PROSITE-ProRule" id="PRU00335"/>
    </source>
</evidence>
<feature type="domain" description="HTH tetR-type" evidence="5">
    <location>
        <begin position="18"/>
        <end position="79"/>
    </location>
</feature>